<organism evidence="2 3">
    <name type="scientific">Candidatus Komeilibacteria bacterium RIFCSPHIGHO2_01_FULL_52_14</name>
    <dbReference type="NCBI Taxonomy" id="1798549"/>
    <lineage>
        <taxon>Bacteria</taxon>
        <taxon>Candidatus Komeiliibacteriota</taxon>
    </lineage>
</organism>
<gene>
    <name evidence="2" type="ORF">A2677_03070</name>
</gene>
<evidence type="ECO:0000313" key="3">
    <source>
        <dbReference type="Proteomes" id="UP000177817"/>
    </source>
</evidence>
<feature type="transmembrane region" description="Helical" evidence="1">
    <location>
        <begin position="136"/>
        <end position="156"/>
    </location>
</feature>
<reference evidence="2 3" key="1">
    <citation type="journal article" date="2016" name="Nat. Commun.">
        <title>Thousands of microbial genomes shed light on interconnected biogeochemical processes in an aquifer system.</title>
        <authorList>
            <person name="Anantharaman K."/>
            <person name="Brown C.T."/>
            <person name="Hug L.A."/>
            <person name="Sharon I."/>
            <person name="Castelle C.J."/>
            <person name="Probst A.J."/>
            <person name="Thomas B.C."/>
            <person name="Singh A."/>
            <person name="Wilkins M.J."/>
            <person name="Karaoz U."/>
            <person name="Brodie E.L."/>
            <person name="Williams K.H."/>
            <person name="Hubbard S.S."/>
            <person name="Banfield J.F."/>
        </authorList>
    </citation>
    <scope>NUCLEOTIDE SEQUENCE [LARGE SCALE GENOMIC DNA]</scope>
</reference>
<keyword evidence="1" id="KW-0472">Membrane</keyword>
<accession>A0A1G2BNJ7</accession>
<name>A0A1G2BNJ7_9BACT</name>
<comment type="caution">
    <text evidence="2">The sequence shown here is derived from an EMBL/GenBank/DDBJ whole genome shotgun (WGS) entry which is preliminary data.</text>
</comment>
<dbReference type="Proteomes" id="UP000177817">
    <property type="component" value="Unassembled WGS sequence"/>
</dbReference>
<evidence type="ECO:0000256" key="1">
    <source>
        <dbReference type="SAM" id="Phobius"/>
    </source>
</evidence>
<evidence type="ECO:0000313" key="2">
    <source>
        <dbReference type="EMBL" id="OGY90678.1"/>
    </source>
</evidence>
<feature type="transmembrane region" description="Helical" evidence="1">
    <location>
        <begin position="107"/>
        <end position="129"/>
    </location>
</feature>
<feature type="transmembrane region" description="Helical" evidence="1">
    <location>
        <begin position="162"/>
        <end position="181"/>
    </location>
</feature>
<protein>
    <submittedName>
        <fullName evidence="2">Uncharacterized protein</fullName>
    </submittedName>
</protein>
<feature type="transmembrane region" description="Helical" evidence="1">
    <location>
        <begin position="41"/>
        <end position="61"/>
    </location>
</feature>
<dbReference type="EMBL" id="MHKK01000001">
    <property type="protein sequence ID" value="OGY90678.1"/>
    <property type="molecule type" value="Genomic_DNA"/>
</dbReference>
<sequence>MAASLACIGVMVFLANNEGTLTSRQMRRSGITNGLSFLRNAGMWSEIVLLTPAIGIMCDYWHQWYPTLGVIVAVLLGYIFTIAAYMVRLNTATYDSHVFRPGHIRVAGIVHFFYLLCVVSITLLFFFCTDARPHDVRIVTCLVALHVAIANIGVGLLRNNRVNLPTLGATAACWAFLAYAASS</sequence>
<keyword evidence="1" id="KW-1133">Transmembrane helix</keyword>
<proteinExistence type="predicted"/>
<dbReference type="AlphaFoldDB" id="A0A1G2BNJ7"/>
<keyword evidence="1" id="KW-0812">Transmembrane</keyword>
<feature type="transmembrane region" description="Helical" evidence="1">
    <location>
        <begin position="68"/>
        <end position="87"/>
    </location>
</feature>